<dbReference type="EMBL" id="ML210270">
    <property type="protein sequence ID" value="TFK21370.1"/>
    <property type="molecule type" value="Genomic_DNA"/>
</dbReference>
<keyword evidence="2" id="KW-0732">Signal</keyword>
<feature type="signal peptide" evidence="2">
    <location>
        <begin position="1"/>
        <end position="19"/>
    </location>
</feature>
<protein>
    <submittedName>
        <fullName evidence="3">Uncharacterized protein</fullName>
    </submittedName>
</protein>
<organism evidence="3 4">
    <name type="scientific">Coprinopsis marcescibilis</name>
    <name type="common">Agaric fungus</name>
    <name type="synonym">Psathyrella marcescibilis</name>
    <dbReference type="NCBI Taxonomy" id="230819"/>
    <lineage>
        <taxon>Eukaryota</taxon>
        <taxon>Fungi</taxon>
        <taxon>Dikarya</taxon>
        <taxon>Basidiomycota</taxon>
        <taxon>Agaricomycotina</taxon>
        <taxon>Agaricomycetes</taxon>
        <taxon>Agaricomycetidae</taxon>
        <taxon>Agaricales</taxon>
        <taxon>Agaricineae</taxon>
        <taxon>Psathyrellaceae</taxon>
        <taxon>Coprinopsis</taxon>
    </lineage>
</organism>
<dbReference type="Proteomes" id="UP000307440">
    <property type="component" value="Unassembled WGS sequence"/>
</dbReference>
<dbReference type="AlphaFoldDB" id="A0A5C3KM14"/>
<keyword evidence="4" id="KW-1185">Reference proteome</keyword>
<sequence>MHFFLFIGFCLLWALQAVSRPIDLQRRADLVDDAVMLKRELYDLYLEAVIERRSNIQLEDISIRDPQQVNWLGPDGRHQIDGPRIHGRPGKLAQVWGKVKTKIMQPWENRRKRKQSLDTAAKWSSFHGKNGKK</sequence>
<accession>A0A5C3KM14</accession>
<evidence type="ECO:0000313" key="4">
    <source>
        <dbReference type="Proteomes" id="UP000307440"/>
    </source>
</evidence>
<proteinExistence type="predicted"/>
<evidence type="ECO:0000256" key="2">
    <source>
        <dbReference type="SAM" id="SignalP"/>
    </source>
</evidence>
<name>A0A5C3KM14_COPMA</name>
<evidence type="ECO:0000313" key="3">
    <source>
        <dbReference type="EMBL" id="TFK21370.1"/>
    </source>
</evidence>
<feature type="region of interest" description="Disordered" evidence="1">
    <location>
        <begin position="108"/>
        <end position="133"/>
    </location>
</feature>
<gene>
    <name evidence="3" type="ORF">FA15DRAFT_672636</name>
</gene>
<evidence type="ECO:0000256" key="1">
    <source>
        <dbReference type="SAM" id="MobiDB-lite"/>
    </source>
</evidence>
<feature type="chain" id="PRO_5022818020" evidence="2">
    <location>
        <begin position="20"/>
        <end position="133"/>
    </location>
</feature>
<reference evidence="3 4" key="1">
    <citation type="journal article" date="2019" name="Nat. Ecol. Evol.">
        <title>Megaphylogeny resolves global patterns of mushroom evolution.</title>
        <authorList>
            <person name="Varga T."/>
            <person name="Krizsan K."/>
            <person name="Foldi C."/>
            <person name="Dima B."/>
            <person name="Sanchez-Garcia M."/>
            <person name="Sanchez-Ramirez S."/>
            <person name="Szollosi G.J."/>
            <person name="Szarkandi J.G."/>
            <person name="Papp V."/>
            <person name="Albert L."/>
            <person name="Andreopoulos W."/>
            <person name="Angelini C."/>
            <person name="Antonin V."/>
            <person name="Barry K.W."/>
            <person name="Bougher N.L."/>
            <person name="Buchanan P."/>
            <person name="Buyck B."/>
            <person name="Bense V."/>
            <person name="Catcheside P."/>
            <person name="Chovatia M."/>
            <person name="Cooper J."/>
            <person name="Damon W."/>
            <person name="Desjardin D."/>
            <person name="Finy P."/>
            <person name="Geml J."/>
            <person name="Haridas S."/>
            <person name="Hughes K."/>
            <person name="Justo A."/>
            <person name="Karasinski D."/>
            <person name="Kautmanova I."/>
            <person name="Kiss B."/>
            <person name="Kocsube S."/>
            <person name="Kotiranta H."/>
            <person name="LaButti K.M."/>
            <person name="Lechner B.E."/>
            <person name="Liimatainen K."/>
            <person name="Lipzen A."/>
            <person name="Lukacs Z."/>
            <person name="Mihaltcheva S."/>
            <person name="Morgado L.N."/>
            <person name="Niskanen T."/>
            <person name="Noordeloos M.E."/>
            <person name="Ohm R.A."/>
            <person name="Ortiz-Santana B."/>
            <person name="Ovrebo C."/>
            <person name="Racz N."/>
            <person name="Riley R."/>
            <person name="Savchenko A."/>
            <person name="Shiryaev A."/>
            <person name="Soop K."/>
            <person name="Spirin V."/>
            <person name="Szebenyi C."/>
            <person name="Tomsovsky M."/>
            <person name="Tulloss R.E."/>
            <person name="Uehling J."/>
            <person name="Grigoriev I.V."/>
            <person name="Vagvolgyi C."/>
            <person name="Papp T."/>
            <person name="Martin F.M."/>
            <person name="Miettinen O."/>
            <person name="Hibbett D.S."/>
            <person name="Nagy L.G."/>
        </authorList>
    </citation>
    <scope>NUCLEOTIDE SEQUENCE [LARGE SCALE GENOMIC DNA]</scope>
    <source>
        <strain evidence="3 4">CBS 121175</strain>
    </source>
</reference>